<organism evidence="2 3">
    <name type="scientific">Gordonia bronchialis (strain ATCC 25592 / DSM 43247 / BCRC 13721 / JCM 3198 / KCTC 3076 / NBRC 16047 / NCTC 10667)</name>
    <name type="common">Rhodococcus bronchialis</name>
    <dbReference type="NCBI Taxonomy" id="526226"/>
    <lineage>
        <taxon>Bacteria</taxon>
        <taxon>Bacillati</taxon>
        <taxon>Actinomycetota</taxon>
        <taxon>Actinomycetes</taxon>
        <taxon>Mycobacteriales</taxon>
        <taxon>Gordoniaceae</taxon>
        <taxon>Gordonia</taxon>
    </lineage>
</organism>
<evidence type="ECO:0000313" key="2">
    <source>
        <dbReference type="EMBL" id="ACY24013.1"/>
    </source>
</evidence>
<accession>D0LFG4</accession>
<protein>
    <submittedName>
        <fullName evidence="2">Uncharacterized protein</fullName>
    </submittedName>
</protein>
<keyword evidence="2" id="KW-0614">Plasmid</keyword>
<dbReference type="Proteomes" id="UP000001219">
    <property type="component" value="Plasmid pGBRO01"/>
</dbReference>
<dbReference type="HOGENOM" id="CLU_679383_0_0_11"/>
<dbReference type="eggNOG" id="ENOG503203B">
    <property type="taxonomic scope" value="Bacteria"/>
</dbReference>
<dbReference type="AlphaFoldDB" id="D0LFG4"/>
<evidence type="ECO:0000313" key="3">
    <source>
        <dbReference type="Proteomes" id="UP000001219"/>
    </source>
</evidence>
<proteinExistence type="predicted"/>
<evidence type="ECO:0000256" key="1">
    <source>
        <dbReference type="SAM" id="MobiDB-lite"/>
    </source>
</evidence>
<feature type="region of interest" description="Disordered" evidence="1">
    <location>
        <begin position="264"/>
        <end position="286"/>
    </location>
</feature>
<keyword evidence="3" id="KW-1185">Reference proteome</keyword>
<gene>
    <name evidence="2" type="ORF">Gbro_4900</name>
</gene>
<name>D0LFG4_GORB4</name>
<geneLocation type="plasmid" evidence="2 3">
    <name>pGBRO01</name>
</geneLocation>
<reference evidence="2 3" key="1">
    <citation type="journal article" date="2010" name="Stand. Genomic Sci.">
        <title>Complete genome sequence of Gordonia bronchialis type strain (3410).</title>
        <authorList>
            <person name="Ivanova N."/>
            <person name="Sikorski J."/>
            <person name="Jando M."/>
            <person name="Lapidus A."/>
            <person name="Nolan M."/>
            <person name="Lucas S."/>
            <person name="Del Rio T.G."/>
            <person name="Tice H."/>
            <person name="Copeland A."/>
            <person name="Cheng J.F."/>
            <person name="Chen F."/>
            <person name="Bruce D."/>
            <person name="Goodwin L."/>
            <person name="Pitluck S."/>
            <person name="Mavromatis K."/>
            <person name="Ovchinnikova G."/>
            <person name="Pati A."/>
            <person name="Chen A."/>
            <person name="Palaniappan K."/>
            <person name="Land M."/>
            <person name="Hauser L."/>
            <person name="Chang Y.J."/>
            <person name="Jeffries C.D."/>
            <person name="Chain P."/>
            <person name="Saunders E."/>
            <person name="Han C."/>
            <person name="Detter J.C."/>
            <person name="Brettin T."/>
            <person name="Rohde M."/>
            <person name="Goker M."/>
            <person name="Bristow J."/>
            <person name="Eisen J.A."/>
            <person name="Markowitz V."/>
            <person name="Hugenholtz P."/>
            <person name="Klenk H.P."/>
            <person name="Kyrpides N.C."/>
        </authorList>
    </citation>
    <scope>NUCLEOTIDE SEQUENCE [LARGE SCALE GENOMIC DNA]</scope>
    <source>
        <strain evidence="3">ATCC 25592 / DSM 43247 / BCRC 13721 / JCM 3198 / KCTC 3076 / NBRC 16047 / NCTC 10667</strain>
        <plasmid evidence="3">pGBRO01</plasmid>
    </source>
</reference>
<dbReference type="EMBL" id="CP001803">
    <property type="protein sequence ID" value="ACY24013.1"/>
    <property type="molecule type" value="Genomic_DNA"/>
</dbReference>
<sequence length="415" mass="45372">MALFVRAGHSDNRVIEELLAPATAGLPFGGRNVPMRAIVVDAPTAAAQPAFREAAEAAGVPLLIDPLTHLLQYEQAPDNSWAGLPYGDAQQRSPRDFADSTMIDELVSSSVTFQIEHGASVLMPPYFHLTSPDDPWFDVVLRANQRTRQYLLAEGIDLPVAPLLAGALQKFGNQASWSKGIDRFLRSIDDMHVRYVPMALSASRNAQGDTEDRIGTYLATIRHVSAVADTVAWRQGQYGMAALAAGAVGYQTGMGIDERCDLAAHARSRRPRQPTDEDDNGGPRSSKRIYLAEFGRSVPARVADILMNNGHLRGSLVCTDPSCCRDGYTSMRTDWRQHAVRSRAATAAELERMPNAAWRLNHVARQAERAAEDARMANDILSKAGERERLPETSFRSLATVIDAIRTVSTRRAAG</sequence>
<dbReference type="KEGG" id="gbr:Gbro_4900"/>